<keyword evidence="8" id="KW-1185">Reference proteome</keyword>
<keyword evidence="5 7" id="KW-0418">Kinase</keyword>
<evidence type="ECO:0000256" key="6">
    <source>
        <dbReference type="NCBIfam" id="TIGR00152"/>
    </source>
</evidence>
<comment type="catalytic activity">
    <reaction evidence="5">
        <text>3'-dephospho-CoA + ATP = ADP + CoA + H(+)</text>
        <dbReference type="Rhea" id="RHEA:18245"/>
        <dbReference type="ChEBI" id="CHEBI:15378"/>
        <dbReference type="ChEBI" id="CHEBI:30616"/>
        <dbReference type="ChEBI" id="CHEBI:57287"/>
        <dbReference type="ChEBI" id="CHEBI:57328"/>
        <dbReference type="ChEBI" id="CHEBI:456216"/>
        <dbReference type="EC" id="2.7.1.24"/>
    </reaction>
</comment>
<proteinExistence type="inferred from homology"/>
<dbReference type="EC" id="2.7.1.24" evidence="5 6"/>
<dbReference type="PANTHER" id="PTHR10695:SF46">
    <property type="entry name" value="BIFUNCTIONAL COENZYME A SYNTHASE-RELATED"/>
    <property type="match status" value="1"/>
</dbReference>
<dbReference type="PROSITE" id="PS51219">
    <property type="entry name" value="DPCK"/>
    <property type="match status" value="1"/>
</dbReference>
<evidence type="ECO:0000256" key="4">
    <source>
        <dbReference type="ARBA" id="ARBA00022993"/>
    </source>
</evidence>
<dbReference type="GO" id="GO:0004140">
    <property type="term" value="F:dephospho-CoA kinase activity"/>
    <property type="evidence" value="ECO:0007669"/>
    <property type="project" value="UniProtKB-EC"/>
</dbReference>
<comment type="pathway">
    <text evidence="5">Cofactor biosynthesis; coenzyme A biosynthesis; CoA from (R)-pantothenate: step 5/5.</text>
</comment>
<dbReference type="CDD" id="cd02022">
    <property type="entry name" value="DPCK"/>
    <property type="match status" value="1"/>
</dbReference>
<dbReference type="RefSeq" id="WP_377712760.1">
    <property type="nucleotide sequence ID" value="NZ_JBHTJM010000002.1"/>
</dbReference>
<keyword evidence="4 5" id="KW-0173">Coenzyme A biosynthesis</keyword>
<dbReference type="EMBL" id="JBHTJM010000002">
    <property type="protein sequence ID" value="MFD0962764.1"/>
    <property type="molecule type" value="Genomic_DNA"/>
</dbReference>
<reference evidence="8" key="1">
    <citation type="journal article" date="2019" name="Int. J. Syst. Evol. Microbiol.">
        <title>The Global Catalogue of Microorganisms (GCM) 10K type strain sequencing project: providing services to taxonomists for standard genome sequencing and annotation.</title>
        <authorList>
            <consortium name="The Broad Institute Genomics Platform"/>
            <consortium name="The Broad Institute Genome Sequencing Center for Infectious Disease"/>
            <person name="Wu L."/>
            <person name="Ma J."/>
        </authorList>
    </citation>
    <scope>NUCLEOTIDE SEQUENCE [LARGE SCALE GENOMIC DNA]</scope>
    <source>
        <strain evidence="8">CCUG 62114</strain>
    </source>
</reference>
<dbReference type="PANTHER" id="PTHR10695">
    <property type="entry name" value="DEPHOSPHO-COA KINASE-RELATED"/>
    <property type="match status" value="1"/>
</dbReference>
<evidence type="ECO:0000313" key="8">
    <source>
        <dbReference type="Proteomes" id="UP001596997"/>
    </source>
</evidence>
<keyword evidence="5 7" id="KW-0808">Transferase</keyword>
<gene>
    <name evidence="5 7" type="primary">coaE</name>
    <name evidence="7" type="ORF">ACFQ1O_01955</name>
</gene>
<evidence type="ECO:0000313" key="7">
    <source>
        <dbReference type="EMBL" id="MFD0962764.1"/>
    </source>
</evidence>
<keyword evidence="2 5" id="KW-0547">Nucleotide-binding</keyword>
<evidence type="ECO:0000256" key="5">
    <source>
        <dbReference type="HAMAP-Rule" id="MF_00376"/>
    </source>
</evidence>
<dbReference type="Pfam" id="PF01121">
    <property type="entry name" value="CoaE"/>
    <property type="match status" value="1"/>
</dbReference>
<sequence>MIVGLTGGIGSGKTTVAKLFYKLGVPIYVTDIEAKKLMVTDLGLVQKIKFLLGEQAYVDGELNRAYISDKVFLNKELLTQLNHIVHPAVALDFYKWYQQQEFNYVIKESAILFESGSYKKCDLIITVTAPIEERIKRVVARDLVTEKQVEARIKNQLSEQEKILKSHYVIYNEDLEETKRQVVKINTTILNKM</sequence>
<comment type="function">
    <text evidence="5">Catalyzes the phosphorylation of the 3'-hydroxyl group of dephosphocoenzyme A to form coenzyme A.</text>
</comment>
<comment type="caution">
    <text evidence="7">The sequence shown here is derived from an EMBL/GenBank/DDBJ whole genome shotgun (WGS) entry which is preliminary data.</text>
</comment>
<organism evidence="7 8">
    <name type="scientific">Pseudofulvibacter geojedonensis</name>
    <dbReference type="NCBI Taxonomy" id="1123758"/>
    <lineage>
        <taxon>Bacteria</taxon>
        <taxon>Pseudomonadati</taxon>
        <taxon>Bacteroidota</taxon>
        <taxon>Flavobacteriia</taxon>
        <taxon>Flavobacteriales</taxon>
        <taxon>Flavobacteriaceae</taxon>
        <taxon>Pseudofulvibacter</taxon>
    </lineage>
</organism>
<dbReference type="HAMAP" id="MF_00376">
    <property type="entry name" value="Dephospho_CoA_kinase"/>
    <property type="match status" value="1"/>
</dbReference>
<evidence type="ECO:0000256" key="1">
    <source>
        <dbReference type="ARBA" id="ARBA00009018"/>
    </source>
</evidence>
<evidence type="ECO:0000256" key="3">
    <source>
        <dbReference type="ARBA" id="ARBA00022840"/>
    </source>
</evidence>
<dbReference type="SUPFAM" id="SSF52540">
    <property type="entry name" value="P-loop containing nucleoside triphosphate hydrolases"/>
    <property type="match status" value="1"/>
</dbReference>
<name>A0ABW3HZ84_9FLAO</name>
<dbReference type="NCBIfam" id="TIGR00152">
    <property type="entry name" value="dephospho-CoA kinase"/>
    <property type="match status" value="1"/>
</dbReference>
<feature type="binding site" evidence="5">
    <location>
        <begin position="10"/>
        <end position="15"/>
    </location>
    <ligand>
        <name>ATP</name>
        <dbReference type="ChEBI" id="CHEBI:30616"/>
    </ligand>
</feature>
<comment type="similarity">
    <text evidence="1 5">Belongs to the CoaE family.</text>
</comment>
<evidence type="ECO:0000256" key="2">
    <source>
        <dbReference type="ARBA" id="ARBA00022741"/>
    </source>
</evidence>
<dbReference type="InterPro" id="IPR001977">
    <property type="entry name" value="Depp_CoAkinase"/>
</dbReference>
<keyword evidence="3 5" id="KW-0067">ATP-binding</keyword>
<keyword evidence="5" id="KW-0963">Cytoplasm</keyword>
<accession>A0ABW3HZ84</accession>
<dbReference type="Proteomes" id="UP001596997">
    <property type="component" value="Unassembled WGS sequence"/>
</dbReference>
<protein>
    <recommendedName>
        <fullName evidence="5 6">Dephospho-CoA kinase</fullName>
        <ecNumber evidence="5 6">2.7.1.24</ecNumber>
    </recommendedName>
    <alternativeName>
        <fullName evidence="5">Dephosphocoenzyme A kinase</fullName>
    </alternativeName>
</protein>
<dbReference type="Gene3D" id="3.40.50.300">
    <property type="entry name" value="P-loop containing nucleotide triphosphate hydrolases"/>
    <property type="match status" value="1"/>
</dbReference>
<dbReference type="InterPro" id="IPR027417">
    <property type="entry name" value="P-loop_NTPase"/>
</dbReference>
<comment type="subcellular location">
    <subcellularLocation>
        <location evidence="5">Cytoplasm</location>
    </subcellularLocation>
</comment>